<dbReference type="Pfam" id="PF00079">
    <property type="entry name" value="Serpin"/>
    <property type="match status" value="1"/>
</dbReference>
<dbReference type="InterPro" id="IPR042178">
    <property type="entry name" value="Serpin_sf_1"/>
</dbReference>
<dbReference type="Gene3D" id="3.30.497.10">
    <property type="entry name" value="Antithrombin, subunit I, domain 2"/>
    <property type="match status" value="1"/>
</dbReference>
<dbReference type="GeneID" id="110801459"/>
<organism evidence="4 5">
    <name type="scientific">Spinacia oleracea</name>
    <name type="common">Spinach</name>
    <dbReference type="NCBI Taxonomy" id="3562"/>
    <lineage>
        <taxon>Eukaryota</taxon>
        <taxon>Viridiplantae</taxon>
        <taxon>Streptophyta</taxon>
        <taxon>Embryophyta</taxon>
        <taxon>Tracheophyta</taxon>
        <taxon>Spermatophyta</taxon>
        <taxon>Magnoliopsida</taxon>
        <taxon>eudicotyledons</taxon>
        <taxon>Gunneridae</taxon>
        <taxon>Pentapetalae</taxon>
        <taxon>Caryophyllales</taxon>
        <taxon>Chenopodiaceae</taxon>
        <taxon>Chenopodioideae</taxon>
        <taxon>Anserineae</taxon>
        <taxon>Spinacia</taxon>
    </lineage>
</organism>
<dbReference type="SMART" id="SM00093">
    <property type="entry name" value="SERPIN"/>
    <property type="match status" value="1"/>
</dbReference>
<evidence type="ECO:0000256" key="2">
    <source>
        <dbReference type="RuleBase" id="RU000411"/>
    </source>
</evidence>
<dbReference type="Proteomes" id="UP000813463">
    <property type="component" value="Chromosome 3"/>
</dbReference>
<dbReference type="CDD" id="cd02043">
    <property type="entry name" value="serpinP_plants"/>
    <property type="match status" value="1"/>
</dbReference>
<protein>
    <submittedName>
        <fullName evidence="5">Serpin-ZX isoform X1</fullName>
    </submittedName>
</protein>
<dbReference type="SUPFAM" id="SSF56574">
    <property type="entry name" value="Serpins"/>
    <property type="match status" value="1"/>
</dbReference>
<name>A0ABM3RGJ5_SPIOL</name>
<keyword evidence="4" id="KW-1185">Reference proteome</keyword>
<dbReference type="Gene3D" id="2.30.39.10">
    <property type="entry name" value="Alpha-1-antitrypsin, domain 1"/>
    <property type="match status" value="1"/>
</dbReference>
<dbReference type="PANTHER" id="PTHR11461">
    <property type="entry name" value="SERINE PROTEASE INHIBITOR, SERPIN"/>
    <property type="match status" value="1"/>
</dbReference>
<dbReference type="InterPro" id="IPR036186">
    <property type="entry name" value="Serpin_sf"/>
</dbReference>
<reference evidence="4" key="1">
    <citation type="journal article" date="2021" name="Nat. Commun.">
        <title>Genomic analyses provide insights into spinach domestication and the genetic basis of agronomic traits.</title>
        <authorList>
            <person name="Cai X."/>
            <person name="Sun X."/>
            <person name="Xu C."/>
            <person name="Sun H."/>
            <person name="Wang X."/>
            <person name="Ge C."/>
            <person name="Zhang Z."/>
            <person name="Wang Q."/>
            <person name="Fei Z."/>
            <person name="Jiao C."/>
            <person name="Wang Q."/>
        </authorList>
    </citation>
    <scope>NUCLEOTIDE SEQUENCE [LARGE SCALE GENOMIC DNA]</scope>
    <source>
        <strain evidence="4">cv. Varoflay</strain>
    </source>
</reference>
<sequence length="392" mass="44427">MNLSLQVAKKVLDITPSVYSKNMVCSPFSITTILNTLVAGAKGKTLEQLLSLLDYNNMEDVNAIACRMESIARSNNIHGKGPIIASANGVWLDRRFSLNPSYKELLQSYAYQTQLKVVDFQDQPGQAVKDMNSWVKEQTKGLIPQVLSPNHTFRKDMTMLLANALYFKGTWAKTFDPSMTKPEKFHLLNGETIQVSFMQKSKFTESRYCGGDDRRYEYGSYKNCKVLKLPYLDGKYDKRAFSMYVFLPNKKYGLPELMKSIKFDNNMFEKGQIKLAEVELDRILIPKFKFESTIELSNIMKTLGLTLPFEFPGELTGILDSTIDGRLLYVSEILQKCRIETNEKGTEAACVSAMSGGYGSRPPRVTPPVEFVADHPFMFRLFGCYTFHGYGS</sequence>
<proteinExistence type="inferred from homology"/>
<evidence type="ECO:0000313" key="5">
    <source>
        <dbReference type="RefSeq" id="XP_056694729.1"/>
    </source>
</evidence>
<gene>
    <name evidence="5" type="primary">LOC110801459</name>
</gene>
<dbReference type="PANTHER" id="PTHR11461:SF315">
    <property type="entry name" value="SERPIN-Z3-LIKE"/>
    <property type="match status" value="1"/>
</dbReference>
<evidence type="ECO:0000259" key="3">
    <source>
        <dbReference type="SMART" id="SM00093"/>
    </source>
</evidence>
<comment type="similarity">
    <text evidence="1 2">Belongs to the serpin family.</text>
</comment>
<dbReference type="InterPro" id="IPR042185">
    <property type="entry name" value="Serpin_sf_2"/>
</dbReference>
<feature type="domain" description="Serpin" evidence="3">
    <location>
        <begin position="5"/>
        <end position="384"/>
    </location>
</feature>
<evidence type="ECO:0000256" key="1">
    <source>
        <dbReference type="ARBA" id="ARBA00009500"/>
    </source>
</evidence>
<reference evidence="5" key="2">
    <citation type="submission" date="2025-08" db="UniProtKB">
        <authorList>
            <consortium name="RefSeq"/>
        </authorList>
    </citation>
    <scope>IDENTIFICATION</scope>
    <source>
        <tissue evidence="5">Leaf</tissue>
    </source>
</reference>
<accession>A0ABM3RGJ5</accession>
<dbReference type="InterPro" id="IPR023796">
    <property type="entry name" value="Serpin_dom"/>
</dbReference>
<dbReference type="RefSeq" id="XP_056694729.1">
    <property type="nucleotide sequence ID" value="XM_056838751.1"/>
</dbReference>
<dbReference type="InterPro" id="IPR000215">
    <property type="entry name" value="Serpin_fam"/>
</dbReference>
<evidence type="ECO:0000313" key="4">
    <source>
        <dbReference type="Proteomes" id="UP000813463"/>
    </source>
</evidence>